<proteinExistence type="predicted"/>
<dbReference type="OrthoDB" id="4864299at2"/>
<name>A0A512CWZ5_9MICO</name>
<evidence type="ECO:0008006" key="5">
    <source>
        <dbReference type="Google" id="ProtNLM"/>
    </source>
</evidence>
<keyword evidence="4" id="KW-1185">Reference proteome</keyword>
<organism evidence="3 4">
    <name type="scientific">Terrabacter aerolatus</name>
    <dbReference type="NCBI Taxonomy" id="422442"/>
    <lineage>
        <taxon>Bacteria</taxon>
        <taxon>Bacillati</taxon>
        <taxon>Actinomycetota</taxon>
        <taxon>Actinomycetes</taxon>
        <taxon>Micrococcales</taxon>
        <taxon>Intrasporangiaceae</taxon>
        <taxon>Terrabacter</taxon>
    </lineage>
</organism>
<evidence type="ECO:0000313" key="3">
    <source>
        <dbReference type="EMBL" id="GEO28726.1"/>
    </source>
</evidence>
<dbReference type="EMBL" id="BJYX01000002">
    <property type="protein sequence ID" value="GEO28726.1"/>
    <property type="molecule type" value="Genomic_DNA"/>
</dbReference>
<keyword evidence="2" id="KW-0472">Membrane</keyword>
<feature type="transmembrane region" description="Helical" evidence="2">
    <location>
        <begin position="21"/>
        <end position="39"/>
    </location>
</feature>
<feature type="region of interest" description="Disordered" evidence="1">
    <location>
        <begin position="141"/>
        <end position="161"/>
    </location>
</feature>
<gene>
    <name evidence="3" type="ORF">TAE01_05360</name>
</gene>
<accession>A0A512CWZ5</accession>
<dbReference type="Proteomes" id="UP000321534">
    <property type="component" value="Unassembled WGS sequence"/>
</dbReference>
<evidence type="ECO:0000256" key="2">
    <source>
        <dbReference type="SAM" id="Phobius"/>
    </source>
</evidence>
<feature type="transmembrane region" description="Helical" evidence="2">
    <location>
        <begin position="45"/>
        <end position="66"/>
    </location>
</feature>
<evidence type="ECO:0000313" key="4">
    <source>
        <dbReference type="Proteomes" id="UP000321534"/>
    </source>
</evidence>
<protein>
    <recommendedName>
        <fullName evidence="5">ATP synthase protein I</fullName>
    </recommendedName>
</protein>
<keyword evidence="2" id="KW-1133">Transmembrane helix</keyword>
<evidence type="ECO:0000256" key="1">
    <source>
        <dbReference type="SAM" id="MobiDB-lite"/>
    </source>
</evidence>
<feature type="compositionally biased region" description="Basic and acidic residues" evidence="1">
    <location>
        <begin position="147"/>
        <end position="161"/>
    </location>
</feature>
<comment type="caution">
    <text evidence="3">The sequence shown here is derived from an EMBL/GenBank/DDBJ whole genome shotgun (WGS) entry which is preliminary data.</text>
</comment>
<keyword evidence="2" id="KW-0812">Transmembrane</keyword>
<dbReference type="AlphaFoldDB" id="A0A512CWZ5"/>
<dbReference type="RefSeq" id="WP_147063148.1">
    <property type="nucleotide sequence ID" value="NZ_BAAARO010000021.1"/>
</dbReference>
<reference evidence="3 4" key="1">
    <citation type="submission" date="2019-07" db="EMBL/GenBank/DDBJ databases">
        <title>Whole genome shotgun sequence of Terrabacter aerolatus NBRC 106305.</title>
        <authorList>
            <person name="Hosoyama A."/>
            <person name="Uohara A."/>
            <person name="Ohji S."/>
            <person name="Ichikawa N."/>
        </authorList>
    </citation>
    <scope>NUCLEOTIDE SEQUENCE [LARGE SCALE GENOMIC DNA]</scope>
    <source>
        <strain evidence="3 4">NBRC 106305</strain>
    </source>
</reference>
<sequence length="161" mass="17417">MSATPAPSASQSDAFAQLLRGSLLPTALTGLLCVVVGLFSSPKAAWSAALGAALVIFFFSLTLLVMKRTADLPPTTTMMIVMATYTFKVLVLGVVMFALRDVTWASGYAIGLSVTICAVVWLFFEMRAYKHLRIFAYDPDGAASLDSADRDQDEREPRDEP</sequence>
<feature type="transmembrane region" description="Helical" evidence="2">
    <location>
        <begin position="78"/>
        <end position="99"/>
    </location>
</feature>
<feature type="transmembrane region" description="Helical" evidence="2">
    <location>
        <begin position="105"/>
        <end position="124"/>
    </location>
</feature>